<evidence type="ECO:0000256" key="6">
    <source>
        <dbReference type="RuleBase" id="RU004914"/>
    </source>
</evidence>
<proteinExistence type="inferred from homology"/>
<dbReference type="InterPro" id="IPR045069">
    <property type="entry name" value="MATE_euk"/>
</dbReference>
<feature type="transmembrane region" description="Helical" evidence="6">
    <location>
        <begin position="216"/>
        <end position="235"/>
    </location>
</feature>
<feature type="transmembrane region" description="Helical" evidence="6">
    <location>
        <begin position="35"/>
        <end position="57"/>
    </location>
</feature>
<comment type="subcellular location">
    <subcellularLocation>
        <location evidence="1">Membrane</location>
        <topology evidence="1">Multi-pass membrane protein</topology>
    </subcellularLocation>
</comment>
<evidence type="ECO:0000256" key="3">
    <source>
        <dbReference type="ARBA" id="ARBA00022692"/>
    </source>
</evidence>
<dbReference type="Pfam" id="PF01554">
    <property type="entry name" value="MatE"/>
    <property type="match status" value="2"/>
</dbReference>
<keyword evidence="8" id="KW-1185">Reference proteome</keyword>
<comment type="caution">
    <text evidence="7">The sequence shown here is derived from an EMBL/GenBank/DDBJ whole genome shotgun (WGS) entry which is preliminary data.</text>
</comment>
<dbReference type="PANTHER" id="PTHR11206">
    <property type="entry name" value="MULTIDRUG RESISTANCE PROTEIN"/>
    <property type="match status" value="1"/>
</dbReference>
<dbReference type="GO" id="GO:0016020">
    <property type="term" value="C:membrane"/>
    <property type="evidence" value="ECO:0007669"/>
    <property type="project" value="UniProtKB-SubCell"/>
</dbReference>
<feature type="transmembrane region" description="Helical" evidence="6">
    <location>
        <begin position="184"/>
        <end position="204"/>
    </location>
</feature>
<dbReference type="GO" id="GO:0042910">
    <property type="term" value="F:xenobiotic transmembrane transporter activity"/>
    <property type="evidence" value="ECO:0007669"/>
    <property type="project" value="InterPro"/>
</dbReference>
<sequence>MKEDTVTTPLLPAKETGAIILGPELPRRFWIESKALWRIAGAAIFSRFATFGLNVITQAFVGHIGDLELAAFSMVINVILGFTSGLIIGMGTALGTLCGQAYGAHKEEMLGIYMQRSWIVTGGFAVAITPIYVFTTPLLKLLGQPDDIAELSGRVSLWCIPIQFSFVLFYTLSRYLQSQSKNFITAWSSALGAVFNFLLCWLFVSKWSMGLDGALISLNVAWWTPVIIQYVYVTCGWCRDAWTGYSMEAFADIWPFFKLSVASGVMLCLELWYYRVLVLLTGNMKNTEVAVDSLSICLNINTWEMAIPIGFLASISVRVANELGAGRPAGAKFSVIVAVITSTVIGLVFVVLILALRNDFGHIFTDSVIIQKAIYRLAILLAFTILLNSVQPVLIGVAVGLGVASFCCIYKHWMLLYNWCSIWHSTRLCISLGSYGDLDGNDLWNCSTNPCIVQCLFCCPDNVKSQEIGKICIFWVILCDFRVCWTFCPVCPKFIRALCSPIGRFIRSPFLSGPSELFVPSVPSSPRLIVPFSSVSAKSRTLRTFVPHVPEAFVHTFPASPVSVESRFRVSHTVLSCGAHFNPDSSELTNVHGELIAKLDAAAIGTARRIPEMDNAIVISQNQAQALFDQDSEKYKARVAKSWLKNPKKGASRLSKVLFCADLNEELSDFIILLARVMGLPSTNEFHFWMCPLINMVCKGTQNINWAKIISMNLAEQLSNVQQTKKFYMTSYLMYTLAASRQWFGFSYIDAHKGDPVYAYCPQFTLETSNHNFRRVIDAFTIYIVRLLESDTARRFSDEAMNLISHYGAYFIQFRKFSYIRLAGYESTPLKLPMFCNDKMALIEVCRQLDKLHRTCRDKKITSLHFPISLGNYTCKTALDAQNIERALAPITVHFFRPRTCFDLKKFIEQNIKITYHHRADTEDYWADCADDFEARRRHYGRFSLQLIQELSLYQVPEGLQDDNSALYLYEYENVVKHIPLEDLDWFKKEKDDLGEILAPVLVRTKI</sequence>
<feature type="transmembrane region" description="Helical" evidence="6">
    <location>
        <begin position="118"/>
        <end position="135"/>
    </location>
</feature>
<reference evidence="7 8" key="1">
    <citation type="journal article" date="2021" name="Nat. Plants">
        <title>The Taxus genome provides insights into paclitaxel biosynthesis.</title>
        <authorList>
            <person name="Xiong X."/>
            <person name="Gou J."/>
            <person name="Liao Q."/>
            <person name="Li Y."/>
            <person name="Zhou Q."/>
            <person name="Bi G."/>
            <person name="Li C."/>
            <person name="Du R."/>
            <person name="Wang X."/>
            <person name="Sun T."/>
            <person name="Guo L."/>
            <person name="Liang H."/>
            <person name="Lu P."/>
            <person name="Wu Y."/>
            <person name="Zhang Z."/>
            <person name="Ro D.K."/>
            <person name="Shang Y."/>
            <person name="Huang S."/>
            <person name="Yan J."/>
        </authorList>
    </citation>
    <scope>NUCLEOTIDE SEQUENCE [LARGE SCALE GENOMIC DNA]</scope>
    <source>
        <strain evidence="7">Ta-2019</strain>
    </source>
</reference>
<dbReference type="Proteomes" id="UP000824469">
    <property type="component" value="Unassembled WGS sequence"/>
</dbReference>
<feature type="transmembrane region" description="Helical" evidence="6">
    <location>
        <begin position="256"/>
        <end position="274"/>
    </location>
</feature>
<evidence type="ECO:0000256" key="4">
    <source>
        <dbReference type="ARBA" id="ARBA00022989"/>
    </source>
</evidence>
<dbReference type="InterPro" id="IPR002528">
    <property type="entry name" value="MATE_fam"/>
</dbReference>
<name>A0AA38G024_TAXCH</name>
<feature type="transmembrane region" description="Helical" evidence="6">
    <location>
        <begin position="377"/>
        <end position="404"/>
    </location>
</feature>
<organism evidence="7 8">
    <name type="scientific">Taxus chinensis</name>
    <name type="common">Chinese yew</name>
    <name type="synonym">Taxus wallichiana var. chinensis</name>
    <dbReference type="NCBI Taxonomy" id="29808"/>
    <lineage>
        <taxon>Eukaryota</taxon>
        <taxon>Viridiplantae</taxon>
        <taxon>Streptophyta</taxon>
        <taxon>Embryophyta</taxon>
        <taxon>Tracheophyta</taxon>
        <taxon>Spermatophyta</taxon>
        <taxon>Pinopsida</taxon>
        <taxon>Pinidae</taxon>
        <taxon>Conifers II</taxon>
        <taxon>Cupressales</taxon>
        <taxon>Taxaceae</taxon>
        <taxon>Taxus</taxon>
    </lineage>
</organism>
<feature type="transmembrane region" description="Helical" evidence="6">
    <location>
        <begin position="333"/>
        <end position="356"/>
    </location>
</feature>
<comment type="caution">
    <text evidence="6">Lacks conserved residue(s) required for the propagation of feature annotation.</text>
</comment>
<evidence type="ECO:0000313" key="8">
    <source>
        <dbReference type="Proteomes" id="UP000824469"/>
    </source>
</evidence>
<protein>
    <recommendedName>
        <fullName evidence="6">Protein DETOXIFICATION</fullName>
    </recommendedName>
    <alternativeName>
        <fullName evidence="6">Multidrug and toxic compound extrusion protein</fullName>
    </alternativeName>
</protein>
<feature type="transmembrane region" description="Helical" evidence="6">
    <location>
        <begin position="155"/>
        <end position="172"/>
    </location>
</feature>
<evidence type="ECO:0000256" key="5">
    <source>
        <dbReference type="ARBA" id="ARBA00023136"/>
    </source>
</evidence>
<evidence type="ECO:0000256" key="1">
    <source>
        <dbReference type="ARBA" id="ARBA00004141"/>
    </source>
</evidence>
<comment type="similarity">
    <text evidence="2 6">Belongs to the multi antimicrobial extrusion (MATE) (TC 2.A.66.1) family.</text>
</comment>
<dbReference type="GO" id="GO:0015297">
    <property type="term" value="F:antiporter activity"/>
    <property type="evidence" value="ECO:0007669"/>
    <property type="project" value="InterPro"/>
</dbReference>
<keyword evidence="4 6" id="KW-1133">Transmembrane helix</keyword>
<feature type="transmembrane region" description="Helical" evidence="6">
    <location>
        <begin position="69"/>
        <end position="97"/>
    </location>
</feature>
<accession>A0AA38G024</accession>
<dbReference type="NCBIfam" id="TIGR00797">
    <property type="entry name" value="matE"/>
    <property type="match status" value="1"/>
</dbReference>
<dbReference type="GO" id="GO:1990961">
    <property type="term" value="P:xenobiotic detoxification by transmembrane export across the plasma membrane"/>
    <property type="evidence" value="ECO:0007669"/>
    <property type="project" value="InterPro"/>
</dbReference>
<keyword evidence="5 6" id="KW-0472">Membrane</keyword>
<keyword evidence="3 6" id="KW-0812">Transmembrane</keyword>
<dbReference type="AlphaFoldDB" id="A0AA38G024"/>
<gene>
    <name evidence="7" type="ORF">KI387_027439</name>
</gene>
<evidence type="ECO:0000313" key="7">
    <source>
        <dbReference type="EMBL" id="KAH9312404.1"/>
    </source>
</evidence>
<dbReference type="EMBL" id="JAHRHJ020000006">
    <property type="protein sequence ID" value="KAH9312404.1"/>
    <property type="molecule type" value="Genomic_DNA"/>
</dbReference>
<evidence type="ECO:0000256" key="2">
    <source>
        <dbReference type="ARBA" id="ARBA00010199"/>
    </source>
</evidence>
<dbReference type="CDD" id="cd13132">
    <property type="entry name" value="MATE_eukaryotic"/>
    <property type="match status" value="1"/>
</dbReference>